<keyword evidence="2 5" id="KW-0812">Transmembrane</keyword>
<keyword evidence="4 5" id="KW-0472">Membrane</keyword>
<feature type="transmembrane region" description="Helical" evidence="5">
    <location>
        <begin position="437"/>
        <end position="457"/>
    </location>
</feature>
<evidence type="ECO:0000256" key="4">
    <source>
        <dbReference type="ARBA" id="ARBA00023136"/>
    </source>
</evidence>
<feature type="transmembrane region" description="Helical" evidence="5">
    <location>
        <begin position="167"/>
        <end position="188"/>
    </location>
</feature>
<feature type="transmembrane region" description="Helical" evidence="5">
    <location>
        <begin position="231"/>
        <end position="251"/>
    </location>
</feature>
<dbReference type="VEuPathDB" id="FungiDB:PABG_03930"/>
<feature type="transmembrane region" description="Helical" evidence="5">
    <location>
        <begin position="272"/>
        <end position="292"/>
    </location>
</feature>
<evidence type="ECO:0000256" key="5">
    <source>
        <dbReference type="SAM" id="Phobius"/>
    </source>
</evidence>
<feature type="domain" description="Major facilitator superfamily (MFS) profile" evidence="6">
    <location>
        <begin position="76"/>
        <end position="461"/>
    </location>
</feature>
<dbReference type="InterPro" id="IPR011701">
    <property type="entry name" value="MFS"/>
</dbReference>
<dbReference type="SUPFAM" id="SSF103473">
    <property type="entry name" value="MFS general substrate transporter"/>
    <property type="match status" value="1"/>
</dbReference>
<dbReference type="GO" id="GO:0016020">
    <property type="term" value="C:membrane"/>
    <property type="evidence" value="ECO:0007669"/>
    <property type="project" value="UniProtKB-SubCell"/>
</dbReference>
<protein>
    <recommendedName>
        <fullName evidence="6">Major facilitator superfamily (MFS) profile domain-containing protein</fullName>
    </recommendedName>
</protein>
<dbReference type="GO" id="GO:0022857">
    <property type="term" value="F:transmembrane transporter activity"/>
    <property type="evidence" value="ECO:0007669"/>
    <property type="project" value="InterPro"/>
</dbReference>
<keyword evidence="3 5" id="KW-1133">Transmembrane helix</keyword>
<dbReference type="AlphaFoldDB" id="A0A1D2JBV2"/>
<organism evidence="7 8">
    <name type="scientific">Paracoccidioides brasiliensis</name>
    <dbReference type="NCBI Taxonomy" id="121759"/>
    <lineage>
        <taxon>Eukaryota</taxon>
        <taxon>Fungi</taxon>
        <taxon>Dikarya</taxon>
        <taxon>Ascomycota</taxon>
        <taxon>Pezizomycotina</taxon>
        <taxon>Eurotiomycetes</taxon>
        <taxon>Eurotiomycetidae</taxon>
        <taxon>Onygenales</taxon>
        <taxon>Ajellomycetaceae</taxon>
        <taxon>Paracoccidioides</taxon>
    </lineage>
</organism>
<reference evidence="7 8" key="1">
    <citation type="submission" date="2016-06" db="EMBL/GenBank/DDBJ databases">
        <authorList>
            <person name="Kjaerup R.B."/>
            <person name="Dalgaard T.S."/>
            <person name="Juul-Madsen H.R."/>
        </authorList>
    </citation>
    <scope>NUCLEOTIDE SEQUENCE [LARGE SCALE GENOMIC DNA]</scope>
    <source>
        <strain evidence="7 8">Pb300</strain>
    </source>
</reference>
<evidence type="ECO:0000313" key="8">
    <source>
        <dbReference type="Proteomes" id="UP000242814"/>
    </source>
</evidence>
<proteinExistence type="predicted"/>
<dbReference type="VEuPathDB" id="FungiDB:PADG_07383"/>
<accession>A0A1D2JBV2</accession>
<feature type="transmembrane region" description="Helical" evidence="5">
    <location>
        <begin position="73"/>
        <end position="98"/>
    </location>
</feature>
<dbReference type="Pfam" id="PF07690">
    <property type="entry name" value="MFS_1"/>
    <property type="match status" value="1"/>
</dbReference>
<evidence type="ECO:0000256" key="2">
    <source>
        <dbReference type="ARBA" id="ARBA00022692"/>
    </source>
</evidence>
<sequence length="468" mass="49907">MAVGKHTTTSMIGLSLLSAPGPSSLPKARETIDERGRAISQATNDLPGSLFSPEDGSQPAMMPTDLNVSKPKAVAVIITLACVSFLNTMGSGILIAALPRIAKDVGIPQALILWPAAVYALAAGCLLIIFGAIADVVGAKLMWVVGSFLFVIFTVAIGVAKTGIQIIIFRTFAGAAISMCLPTAVSLITNTFPKGSWRNFAFAMNGMGQPLGYAVGLVLGGIFTDTIGWRWAYYMMALINICLSLVSIWSLPSIHKNSDARKPWTRRLLEDIDWLGAVIISGALGVLFFQQVEELSALQSSLRFLAHVIMGVSANIATAYLISRVKVRTLAVVSALATMIAPILMATVEVKENYWFRPFWALFLSPVNPDVLFTISNLVISDAFPAEIQSLAGGVFNEVAQFGNSVGLAVTASIAASVTEHSGILEYRAALMKGYRASFWTIFVATAFVVVVSFFGLKKGGTVGKKEE</sequence>
<evidence type="ECO:0000256" key="3">
    <source>
        <dbReference type="ARBA" id="ARBA00022989"/>
    </source>
</evidence>
<gene>
    <name evidence="7" type="ORF">ACO22_04871</name>
</gene>
<feature type="transmembrane region" description="Helical" evidence="5">
    <location>
        <begin position="110"/>
        <end position="134"/>
    </location>
</feature>
<feature type="transmembrane region" description="Helical" evidence="5">
    <location>
        <begin position="140"/>
        <end position="160"/>
    </location>
</feature>
<dbReference type="PANTHER" id="PTHR42718">
    <property type="entry name" value="MAJOR FACILITATOR SUPERFAMILY MULTIDRUG TRANSPORTER MFSC"/>
    <property type="match status" value="1"/>
</dbReference>
<comment type="caution">
    <text evidence="7">The sequence shown here is derived from an EMBL/GenBank/DDBJ whole genome shotgun (WGS) entry which is preliminary data.</text>
</comment>
<dbReference type="OMA" id="AAYWTIF"/>
<evidence type="ECO:0000256" key="1">
    <source>
        <dbReference type="ARBA" id="ARBA00004141"/>
    </source>
</evidence>
<evidence type="ECO:0000259" key="6">
    <source>
        <dbReference type="PROSITE" id="PS50850"/>
    </source>
</evidence>
<dbReference type="Gene3D" id="1.20.1250.20">
    <property type="entry name" value="MFS general substrate transporter like domains"/>
    <property type="match status" value="1"/>
</dbReference>
<comment type="subcellular location">
    <subcellularLocation>
        <location evidence="1">Membrane</location>
        <topology evidence="1">Multi-pass membrane protein</topology>
    </subcellularLocation>
</comment>
<name>A0A1D2JBV2_PARBR</name>
<dbReference type="Proteomes" id="UP000242814">
    <property type="component" value="Unassembled WGS sequence"/>
</dbReference>
<dbReference type="EMBL" id="LZYO01000205">
    <property type="protein sequence ID" value="ODH26031.1"/>
    <property type="molecule type" value="Genomic_DNA"/>
</dbReference>
<dbReference type="InterPro" id="IPR020846">
    <property type="entry name" value="MFS_dom"/>
</dbReference>
<dbReference type="PANTHER" id="PTHR42718:SF10">
    <property type="entry name" value="TRANSPORTER, PUTATIVE (AFU_ORTHOLOGUE AFUA_8G06760)-RELATED"/>
    <property type="match status" value="1"/>
</dbReference>
<feature type="transmembrane region" description="Helical" evidence="5">
    <location>
        <begin position="304"/>
        <end position="322"/>
    </location>
</feature>
<feature type="transmembrane region" description="Helical" evidence="5">
    <location>
        <begin position="329"/>
        <end position="348"/>
    </location>
</feature>
<dbReference type="InterPro" id="IPR036259">
    <property type="entry name" value="MFS_trans_sf"/>
</dbReference>
<evidence type="ECO:0000313" key="7">
    <source>
        <dbReference type="EMBL" id="ODH26031.1"/>
    </source>
</evidence>
<dbReference type="PROSITE" id="PS50850">
    <property type="entry name" value="MFS"/>
    <property type="match status" value="1"/>
</dbReference>